<sequence length="345" mass="39206">YEYGELILPAYLPFAFDPLLGKGNNHDDLNGILSELNESEKSPAMYYDNIQDNSVDEHEFVINVKSSAKSSSIDLGFMIVEGSETVRLGSQVLQKGVDYSVDYFTGTINFISEDALDPAAEISVSFEKNEFISFDQKLLLGTYMKYLFGENNYLAGGMFYYNQSIAEEKVDIGYEPMRNFAWNITGKYQGEWGLLTRAVDFLPLIQTTKISKFSIEGNYAEIIPNPNPLGQAFIDDFESAKRTSSLSIIQRQWKMASPPNDTTQNLAHTIYNRGQMIWYNPYEDEPTQNIWPEQSTSSQANNNTTKILEVKTQFQGNEDGTFWNGIMIPFYSSEYNQSSSKYLDI</sequence>
<reference evidence="1" key="1">
    <citation type="submission" date="2018-05" db="EMBL/GenBank/DDBJ databases">
        <authorList>
            <person name="Lanie J.A."/>
            <person name="Ng W.-L."/>
            <person name="Kazmierczak K.M."/>
            <person name="Andrzejewski T.M."/>
            <person name="Davidsen T.M."/>
            <person name="Wayne K.J."/>
            <person name="Tettelin H."/>
            <person name="Glass J.I."/>
            <person name="Rusch D."/>
            <person name="Podicherti R."/>
            <person name="Tsui H.-C.T."/>
            <person name="Winkler M.E."/>
        </authorList>
    </citation>
    <scope>NUCLEOTIDE SEQUENCE</scope>
</reference>
<feature type="non-terminal residue" evidence="1">
    <location>
        <position position="345"/>
    </location>
</feature>
<dbReference type="AlphaFoldDB" id="A0A382PER4"/>
<gene>
    <name evidence="1" type="ORF">METZ01_LOCUS324154</name>
</gene>
<name>A0A382PER4_9ZZZZ</name>
<dbReference type="EMBL" id="UINC01106553">
    <property type="protein sequence ID" value="SVC71300.1"/>
    <property type="molecule type" value="Genomic_DNA"/>
</dbReference>
<evidence type="ECO:0008006" key="2">
    <source>
        <dbReference type="Google" id="ProtNLM"/>
    </source>
</evidence>
<feature type="non-terminal residue" evidence="1">
    <location>
        <position position="1"/>
    </location>
</feature>
<protein>
    <recommendedName>
        <fullName evidence="2">Cell surface protein SprA</fullName>
    </recommendedName>
</protein>
<organism evidence="1">
    <name type="scientific">marine metagenome</name>
    <dbReference type="NCBI Taxonomy" id="408172"/>
    <lineage>
        <taxon>unclassified sequences</taxon>
        <taxon>metagenomes</taxon>
        <taxon>ecological metagenomes</taxon>
    </lineage>
</organism>
<proteinExistence type="predicted"/>
<evidence type="ECO:0000313" key="1">
    <source>
        <dbReference type="EMBL" id="SVC71300.1"/>
    </source>
</evidence>
<accession>A0A382PER4</accession>